<feature type="transmembrane region" description="Helical" evidence="1">
    <location>
        <begin position="51"/>
        <end position="72"/>
    </location>
</feature>
<dbReference type="AlphaFoldDB" id="A0A4Q7RDY7"/>
<dbReference type="EMBL" id="SGXM01000009">
    <property type="protein sequence ID" value="RZT31334.1"/>
    <property type="molecule type" value="Genomic_DNA"/>
</dbReference>
<dbReference type="RefSeq" id="WP_130393408.1">
    <property type="nucleotide sequence ID" value="NZ_SGXM01000009.1"/>
</dbReference>
<protein>
    <submittedName>
        <fullName evidence="2">Uncharacterized protein DUF3649</fullName>
    </submittedName>
</protein>
<keyword evidence="3" id="KW-1185">Reference proteome</keyword>
<name>A0A4Q7RDY7_9BURK</name>
<evidence type="ECO:0000313" key="2">
    <source>
        <dbReference type="EMBL" id="RZT31334.1"/>
    </source>
</evidence>
<proteinExistence type="predicted"/>
<evidence type="ECO:0000256" key="1">
    <source>
        <dbReference type="SAM" id="Phobius"/>
    </source>
</evidence>
<feature type="transmembrane region" description="Helical" evidence="1">
    <location>
        <begin position="78"/>
        <end position="96"/>
    </location>
</feature>
<dbReference type="InterPro" id="IPR022109">
    <property type="entry name" value="DUF3649"/>
</dbReference>
<comment type="caution">
    <text evidence="2">The sequence shown here is derived from an EMBL/GenBank/DDBJ whole genome shotgun (WGS) entry which is preliminary data.</text>
</comment>
<keyword evidence="1" id="KW-0812">Transmembrane</keyword>
<organism evidence="2 3">
    <name type="scientific">Cupriavidus agavae</name>
    <dbReference type="NCBI Taxonomy" id="1001822"/>
    <lineage>
        <taxon>Bacteria</taxon>
        <taxon>Pseudomonadati</taxon>
        <taxon>Pseudomonadota</taxon>
        <taxon>Betaproteobacteria</taxon>
        <taxon>Burkholderiales</taxon>
        <taxon>Burkholderiaceae</taxon>
        <taxon>Cupriavidus</taxon>
    </lineage>
</organism>
<accession>A0A4Q7RDY7</accession>
<dbReference type="PROSITE" id="PS51257">
    <property type="entry name" value="PROKAR_LIPOPROTEIN"/>
    <property type="match status" value="1"/>
</dbReference>
<dbReference type="Pfam" id="PF12365">
    <property type="entry name" value="DUF3649"/>
    <property type="match status" value="1"/>
</dbReference>
<evidence type="ECO:0000313" key="3">
    <source>
        <dbReference type="Proteomes" id="UP000291078"/>
    </source>
</evidence>
<sequence length="99" mass="10094">MKQGITVGYRVGVASRALAAILGGYAVAALATGCLSLVLARWTGMARADAVVTASLLSFLWFALAVVWVFAAGTATRAWIGLAVPAAVLGLGWFALRGA</sequence>
<keyword evidence="1" id="KW-1133">Transmembrane helix</keyword>
<reference evidence="2 3" key="1">
    <citation type="journal article" date="2015" name="Stand. Genomic Sci.">
        <title>Genomic Encyclopedia of Bacterial and Archaeal Type Strains, Phase III: the genomes of soil and plant-associated and newly described type strains.</title>
        <authorList>
            <person name="Whitman W.B."/>
            <person name="Woyke T."/>
            <person name="Klenk H.P."/>
            <person name="Zhou Y."/>
            <person name="Lilburn T.G."/>
            <person name="Beck B.J."/>
            <person name="De Vos P."/>
            <person name="Vandamme P."/>
            <person name="Eisen J.A."/>
            <person name="Garrity G."/>
            <person name="Hugenholtz P."/>
            <person name="Kyrpides N.C."/>
        </authorList>
    </citation>
    <scope>NUCLEOTIDE SEQUENCE [LARGE SCALE GENOMIC DNA]</scope>
    <source>
        <strain evidence="2 3">ASC-9842</strain>
    </source>
</reference>
<gene>
    <name evidence="2" type="ORF">EV147_4515</name>
</gene>
<dbReference type="Proteomes" id="UP000291078">
    <property type="component" value="Unassembled WGS sequence"/>
</dbReference>
<feature type="transmembrane region" description="Helical" evidence="1">
    <location>
        <begin position="17"/>
        <end position="39"/>
    </location>
</feature>
<keyword evidence="1" id="KW-0472">Membrane</keyword>
<dbReference type="OrthoDB" id="1684279at2"/>